<dbReference type="Proteomes" id="UP000060345">
    <property type="component" value="Chromosome 2"/>
</dbReference>
<keyword evidence="5 8" id="KW-0547">Nucleotide-binding</keyword>
<comment type="similarity">
    <text evidence="8">Belongs to the tRNA(Ile)-lysidine synthase family.</text>
</comment>
<dbReference type="EC" id="6.3.4.19" evidence="8"/>
<dbReference type="EMBL" id="CP012075">
    <property type="protein sequence ID" value="AKU70184.1"/>
    <property type="molecule type" value="Genomic_DNA"/>
</dbReference>
<evidence type="ECO:0000256" key="8">
    <source>
        <dbReference type="HAMAP-Rule" id="MF_01161"/>
    </source>
</evidence>
<dbReference type="GO" id="GO:0006400">
    <property type="term" value="P:tRNA modification"/>
    <property type="evidence" value="ECO:0007669"/>
    <property type="project" value="UniProtKB-UniRule"/>
</dbReference>
<dbReference type="eggNOG" id="COG0037">
    <property type="taxonomic scope" value="Bacteria"/>
</dbReference>
<dbReference type="Pfam" id="PF01171">
    <property type="entry name" value="ATP_bind_3"/>
    <property type="match status" value="1"/>
</dbReference>
<evidence type="ECO:0000256" key="7">
    <source>
        <dbReference type="ARBA" id="ARBA00048539"/>
    </source>
</evidence>
<dbReference type="SMART" id="SM00977">
    <property type="entry name" value="TilS_C"/>
    <property type="match status" value="1"/>
</dbReference>
<keyword evidence="13" id="KW-1185">Reference proteome</keyword>
<keyword evidence="2 8" id="KW-0963">Cytoplasm</keyword>
<accession>A0A0K1NM77</accession>
<dbReference type="SUPFAM" id="SSF52402">
    <property type="entry name" value="Adenine nucleotide alpha hydrolases-like"/>
    <property type="match status" value="1"/>
</dbReference>
<evidence type="ECO:0000256" key="2">
    <source>
        <dbReference type="ARBA" id="ARBA00022490"/>
    </source>
</evidence>
<evidence type="ECO:0000256" key="6">
    <source>
        <dbReference type="ARBA" id="ARBA00022840"/>
    </source>
</evidence>
<dbReference type="PANTHER" id="PTHR43033:SF1">
    <property type="entry name" value="TRNA(ILE)-LYSIDINE SYNTHASE-RELATED"/>
    <property type="match status" value="1"/>
</dbReference>
<dbReference type="AlphaFoldDB" id="A0A0K1NM77"/>
<organism evidence="10 12">
    <name type="scientific">Prevotella fusca JCM 17724</name>
    <dbReference type="NCBI Taxonomy" id="1236517"/>
    <lineage>
        <taxon>Bacteria</taxon>
        <taxon>Pseudomonadati</taxon>
        <taxon>Bacteroidota</taxon>
        <taxon>Bacteroidia</taxon>
        <taxon>Bacteroidales</taxon>
        <taxon>Prevotellaceae</taxon>
        <taxon>Prevotella</taxon>
    </lineage>
</organism>
<evidence type="ECO:0000259" key="9">
    <source>
        <dbReference type="SMART" id="SM00977"/>
    </source>
</evidence>
<dbReference type="InterPro" id="IPR014729">
    <property type="entry name" value="Rossmann-like_a/b/a_fold"/>
</dbReference>
<dbReference type="KEGG" id="pfus:ADJ77_10305"/>
<evidence type="ECO:0000256" key="1">
    <source>
        <dbReference type="ARBA" id="ARBA00004496"/>
    </source>
</evidence>
<feature type="domain" description="Lysidine-tRNA(Ile) synthetase C-terminal" evidence="9">
    <location>
        <begin position="383"/>
        <end position="456"/>
    </location>
</feature>
<name>A0A0K1NM77_9BACT</name>
<comment type="subcellular location">
    <subcellularLocation>
        <location evidence="1 8">Cytoplasm</location>
    </subcellularLocation>
</comment>
<dbReference type="GO" id="GO:0032267">
    <property type="term" value="F:tRNA(Ile)-lysidine synthase activity"/>
    <property type="evidence" value="ECO:0007669"/>
    <property type="project" value="UniProtKB-EC"/>
</dbReference>
<dbReference type="NCBIfam" id="TIGR02432">
    <property type="entry name" value="lysidine_TilS_N"/>
    <property type="match status" value="1"/>
</dbReference>
<keyword evidence="6 8" id="KW-0067">ATP-binding</keyword>
<evidence type="ECO:0000313" key="11">
    <source>
        <dbReference type="EMBL" id="QUB85803.1"/>
    </source>
</evidence>
<dbReference type="HAMAP" id="MF_01161">
    <property type="entry name" value="tRNA_Ile_lys_synt"/>
    <property type="match status" value="1"/>
</dbReference>
<keyword evidence="4 8" id="KW-0819">tRNA processing</keyword>
<comment type="catalytic activity">
    <reaction evidence="7 8">
        <text>cytidine(34) in tRNA(Ile2) + L-lysine + ATP = lysidine(34) in tRNA(Ile2) + AMP + diphosphate + H(+)</text>
        <dbReference type="Rhea" id="RHEA:43744"/>
        <dbReference type="Rhea" id="RHEA-COMP:10625"/>
        <dbReference type="Rhea" id="RHEA-COMP:10670"/>
        <dbReference type="ChEBI" id="CHEBI:15378"/>
        <dbReference type="ChEBI" id="CHEBI:30616"/>
        <dbReference type="ChEBI" id="CHEBI:32551"/>
        <dbReference type="ChEBI" id="CHEBI:33019"/>
        <dbReference type="ChEBI" id="CHEBI:82748"/>
        <dbReference type="ChEBI" id="CHEBI:83665"/>
        <dbReference type="ChEBI" id="CHEBI:456215"/>
        <dbReference type="EC" id="6.3.4.19"/>
    </reaction>
</comment>
<dbReference type="EMBL" id="CP072369">
    <property type="protein sequence ID" value="QUB85803.1"/>
    <property type="molecule type" value="Genomic_DNA"/>
</dbReference>
<dbReference type="STRING" id="1236517.ADJ77_10305"/>
<evidence type="ECO:0000313" key="10">
    <source>
        <dbReference type="EMBL" id="AKU70184.1"/>
    </source>
</evidence>
<dbReference type="OrthoDB" id="9807403at2"/>
<dbReference type="GO" id="GO:0005737">
    <property type="term" value="C:cytoplasm"/>
    <property type="evidence" value="ECO:0007669"/>
    <property type="project" value="UniProtKB-SubCell"/>
</dbReference>
<evidence type="ECO:0000256" key="5">
    <source>
        <dbReference type="ARBA" id="ARBA00022741"/>
    </source>
</evidence>
<proteinExistence type="inferred from homology"/>
<dbReference type="Proteomes" id="UP000682005">
    <property type="component" value="Chromosome 2"/>
</dbReference>
<evidence type="ECO:0000313" key="12">
    <source>
        <dbReference type="Proteomes" id="UP000060345"/>
    </source>
</evidence>
<dbReference type="RefSeq" id="WP_025078154.1">
    <property type="nucleotide sequence ID" value="NZ_BAKO01000009.1"/>
</dbReference>
<reference evidence="11 13" key="2">
    <citation type="submission" date="2021-03" db="EMBL/GenBank/DDBJ databases">
        <title>Human Oral Microbial Genomes.</title>
        <authorList>
            <person name="Johnston C.D."/>
            <person name="Chen T."/>
            <person name="Dewhirst F.E."/>
        </authorList>
    </citation>
    <scope>NUCLEOTIDE SEQUENCE [LARGE SCALE GENOMIC DNA]</scope>
    <source>
        <strain evidence="11 13">W1435</strain>
    </source>
</reference>
<dbReference type="InterPro" id="IPR012094">
    <property type="entry name" value="tRNA_Ile_lys_synt"/>
</dbReference>
<protein>
    <recommendedName>
        <fullName evidence="8">tRNA(Ile)-lysidine synthase</fullName>
        <ecNumber evidence="8">6.3.4.19</ecNumber>
    </recommendedName>
    <alternativeName>
        <fullName evidence="8">tRNA(Ile)-2-lysyl-cytidine synthase</fullName>
    </alternativeName>
    <alternativeName>
        <fullName evidence="8">tRNA(Ile)-lysidine synthetase</fullName>
    </alternativeName>
</protein>
<dbReference type="Gene3D" id="3.40.50.620">
    <property type="entry name" value="HUPs"/>
    <property type="match status" value="1"/>
</dbReference>
<dbReference type="SUPFAM" id="SSF56037">
    <property type="entry name" value="PheT/TilS domain"/>
    <property type="match status" value="1"/>
</dbReference>
<dbReference type="CDD" id="cd01992">
    <property type="entry name" value="TilS_N"/>
    <property type="match status" value="1"/>
</dbReference>
<dbReference type="Pfam" id="PF11734">
    <property type="entry name" value="TilS_C"/>
    <property type="match status" value="1"/>
</dbReference>
<feature type="binding site" evidence="8">
    <location>
        <begin position="26"/>
        <end position="31"/>
    </location>
    <ligand>
        <name>ATP</name>
        <dbReference type="ChEBI" id="CHEBI:30616"/>
    </ligand>
</feature>
<dbReference type="InterPro" id="IPR012795">
    <property type="entry name" value="tRNA_Ile_lys_synt_N"/>
</dbReference>
<dbReference type="InterPro" id="IPR012796">
    <property type="entry name" value="Lysidine-tRNA-synth_C"/>
</dbReference>
<reference evidence="10 12" key="1">
    <citation type="submission" date="2015-07" db="EMBL/GenBank/DDBJ databases">
        <authorList>
            <person name="Noorani M."/>
        </authorList>
    </citation>
    <scope>NUCLEOTIDE SEQUENCE [LARGE SCALE GENOMIC DNA]</scope>
    <source>
        <strain evidence="10 12">W1435</strain>
    </source>
</reference>
<evidence type="ECO:0000313" key="13">
    <source>
        <dbReference type="Proteomes" id="UP000682005"/>
    </source>
</evidence>
<keyword evidence="3 8" id="KW-0436">Ligase</keyword>
<dbReference type="NCBIfam" id="TIGR02433">
    <property type="entry name" value="lysidine_TilS_C"/>
    <property type="match status" value="1"/>
</dbReference>
<dbReference type="GO" id="GO:0005524">
    <property type="term" value="F:ATP binding"/>
    <property type="evidence" value="ECO:0007669"/>
    <property type="project" value="UniProtKB-UniRule"/>
</dbReference>
<dbReference type="PANTHER" id="PTHR43033">
    <property type="entry name" value="TRNA(ILE)-LYSIDINE SYNTHASE-RELATED"/>
    <property type="match status" value="1"/>
</dbReference>
<comment type="function">
    <text evidence="8">Ligates lysine onto the cytidine present at position 34 of the AUA codon-specific tRNA(Ile) that contains the anticodon CAU, in an ATP-dependent manner. Cytidine is converted to lysidine, thus changing the amino acid specificity of the tRNA from methionine to isoleucine.</text>
</comment>
<sequence length="460" mass="51645">MLNKIKRFIVSEHLLRADALYLVALSGGADSVALLLCLKELGYRVEAVHCNFHLRGEESQRDEAFCQELCQREGVPFHRAHFDTYAYSELHKVSIEMAARELRYTYFYQLKEALGADGICVGHHKEDSVETILINLVRGTGLNGLLGIRPRKNDIIRPLLCVTRQEIEDYLRQHSVSFVTDSTNLVDDVVRNKLRLNILPQLAEINPSVTDAVLTTASHLSAVDAIVQEALKGALEKAVSFVGPMSKKNQMGLISPISHPFKLDLSVVRSFASPSYLLFHVLKPLGFTSSQITEMASHLDGQTGQLWTSSTYELTHDRDFFLVSPIETEEPRTLLIPETGRYVYDDSLAVRLTERSLSPSLTPSFSKDCNVADLDAASIRFPLTLRRAEEGDRFVPLGMRGSQLVSDFLTNLKRNRFEKRSQLVLLDATGTLLWVAGLRINDHFKLTSRTTSCLRIELLS</sequence>
<comment type="domain">
    <text evidence="8">The N-terminal region contains the highly conserved SGGXDS motif, predicted to be a P-loop motif involved in ATP binding.</text>
</comment>
<dbReference type="InterPro" id="IPR011063">
    <property type="entry name" value="TilS/TtcA_N"/>
</dbReference>
<evidence type="ECO:0000256" key="4">
    <source>
        <dbReference type="ARBA" id="ARBA00022694"/>
    </source>
</evidence>
<evidence type="ECO:0000256" key="3">
    <source>
        <dbReference type="ARBA" id="ARBA00022598"/>
    </source>
</evidence>
<gene>
    <name evidence="8 11" type="primary">tilS</name>
    <name evidence="10" type="ORF">ADJ77_10305</name>
    <name evidence="11" type="ORF">J5A51_00535</name>
</gene>